<dbReference type="AlphaFoldDB" id="A0A699WHC3"/>
<protein>
    <submittedName>
        <fullName evidence="1">Uncharacterized protein</fullName>
    </submittedName>
</protein>
<name>A0A699WHC3_TANCI</name>
<reference evidence="1" key="1">
    <citation type="journal article" date="2019" name="Sci. Rep.">
        <title>Draft genome of Tanacetum cinerariifolium, the natural source of mosquito coil.</title>
        <authorList>
            <person name="Yamashiro T."/>
            <person name="Shiraishi A."/>
            <person name="Satake H."/>
            <person name="Nakayama K."/>
        </authorList>
    </citation>
    <scope>NUCLEOTIDE SEQUENCE</scope>
</reference>
<evidence type="ECO:0000313" key="1">
    <source>
        <dbReference type="EMBL" id="GFD44091.1"/>
    </source>
</evidence>
<organism evidence="1">
    <name type="scientific">Tanacetum cinerariifolium</name>
    <name type="common">Dalmatian daisy</name>
    <name type="synonym">Chrysanthemum cinerariifolium</name>
    <dbReference type="NCBI Taxonomy" id="118510"/>
    <lineage>
        <taxon>Eukaryota</taxon>
        <taxon>Viridiplantae</taxon>
        <taxon>Streptophyta</taxon>
        <taxon>Embryophyta</taxon>
        <taxon>Tracheophyta</taxon>
        <taxon>Spermatophyta</taxon>
        <taxon>Magnoliopsida</taxon>
        <taxon>eudicotyledons</taxon>
        <taxon>Gunneridae</taxon>
        <taxon>Pentapetalae</taxon>
        <taxon>asterids</taxon>
        <taxon>campanulids</taxon>
        <taxon>Asterales</taxon>
        <taxon>Asteraceae</taxon>
        <taxon>Asteroideae</taxon>
        <taxon>Anthemideae</taxon>
        <taxon>Anthemidinae</taxon>
        <taxon>Tanacetum</taxon>
    </lineage>
</organism>
<comment type="caution">
    <text evidence="1">The sequence shown here is derived from an EMBL/GenBank/DDBJ whole genome shotgun (WGS) entry which is preliminary data.</text>
</comment>
<gene>
    <name evidence="1" type="ORF">Tci_916060</name>
</gene>
<accession>A0A699WHC3</accession>
<proteinExistence type="predicted"/>
<feature type="non-terminal residue" evidence="1">
    <location>
        <position position="1"/>
    </location>
</feature>
<sequence>QTGSGVAAHSSSRGFHQSCLKFTLGIWALPMSSSSDDCACSSGPISSSISRSAGVNGIDDLSLMSIVIQAWHSTEAAIFEELGVAQPLD</sequence>
<dbReference type="EMBL" id="BKCJ011613291">
    <property type="protein sequence ID" value="GFD44091.1"/>
    <property type="molecule type" value="Genomic_DNA"/>
</dbReference>